<evidence type="ECO:0000256" key="4">
    <source>
        <dbReference type="ARBA" id="ARBA00022679"/>
    </source>
</evidence>
<keyword evidence="4" id="KW-0808">Transferase</keyword>
<evidence type="ECO:0000256" key="5">
    <source>
        <dbReference type="ARBA" id="ARBA00022777"/>
    </source>
</evidence>
<reference evidence="9" key="1">
    <citation type="journal article" date="2019" name="Int. J. Syst. Evol. Microbiol.">
        <title>The Global Catalogue of Microorganisms (GCM) 10K type strain sequencing project: providing services to taxonomists for standard genome sequencing and annotation.</title>
        <authorList>
            <consortium name="The Broad Institute Genomics Platform"/>
            <consortium name="The Broad Institute Genome Sequencing Center for Infectious Disease"/>
            <person name="Wu L."/>
            <person name="Ma J."/>
        </authorList>
    </citation>
    <scope>NUCLEOTIDE SEQUENCE [LARGE SCALE GENOMIC DNA]</scope>
    <source>
        <strain evidence="9">CGMCC 4.7645</strain>
    </source>
</reference>
<feature type="compositionally biased region" description="Pro residues" evidence="6">
    <location>
        <begin position="449"/>
        <end position="469"/>
    </location>
</feature>
<dbReference type="Pfam" id="PF02518">
    <property type="entry name" value="HATPase_c"/>
    <property type="match status" value="1"/>
</dbReference>
<feature type="region of interest" description="Disordered" evidence="6">
    <location>
        <begin position="538"/>
        <end position="702"/>
    </location>
</feature>
<feature type="region of interest" description="Disordered" evidence="6">
    <location>
        <begin position="321"/>
        <end position="425"/>
    </location>
</feature>
<name>A0ABW5FLY4_9PSEU</name>
<keyword evidence="8" id="KW-0067">ATP-binding</keyword>
<feature type="compositionally biased region" description="Basic residues" evidence="6">
    <location>
        <begin position="693"/>
        <end position="702"/>
    </location>
</feature>
<evidence type="ECO:0000256" key="2">
    <source>
        <dbReference type="ARBA" id="ARBA00012438"/>
    </source>
</evidence>
<feature type="compositionally biased region" description="Basic and acidic residues" evidence="6">
    <location>
        <begin position="581"/>
        <end position="590"/>
    </location>
</feature>
<dbReference type="PANTHER" id="PTHR45436">
    <property type="entry name" value="SENSOR HISTIDINE KINASE YKOH"/>
    <property type="match status" value="1"/>
</dbReference>
<evidence type="ECO:0000259" key="7">
    <source>
        <dbReference type="SMART" id="SM00387"/>
    </source>
</evidence>
<feature type="compositionally biased region" description="Basic and acidic residues" evidence="6">
    <location>
        <begin position="331"/>
        <end position="342"/>
    </location>
</feature>
<evidence type="ECO:0000256" key="6">
    <source>
        <dbReference type="SAM" id="MobiDB-lite"/>
    </source>
</evidence>
<accession>A0ABW5FLY4</accession>
<dbReference type="SUPFAM" id="SSF55874">
    <property type="entry name" value="ATPase domain of HSP90 chaperone/DNA topoisomerase II/histidine kinase"/>
    <property type="match status" value="1"/>
</dbReference>
<keyword evidence="3" id="KW-0597">Phosphoprotein</keyword>
<comment type="catalytic activity">
    <reaction evidence="1">
        <text>ATP + protein L-histidine = ADP + protein N-phospho-L-histidine.</text>
        <dbReference type="EC" id="2.7.13.3"/>
    </reaction>
</comment>
<feature type="compositionally biased region" description="Basic and acidic residues" evidence="6">
    <location>
        <begin position="683"/>
        <end position="692"/>
    </location>
</feature>
<sequence length="702" mass="76978">MTADQYYDRYGSADPPERSVTMSDIAQRAFELGARDFEDGLHADAERWLRTAVEYGFEEARPLWEHCASHLDAEDKEAGAEYDRYLTAHGDEGRKRVGYRDLVLVLSHRDRTLVRRQFQLIDRLEGALSEVDKVATLLQLDRIANRIRRNAENLMVLSGGRPARKQVDTAEIIRTAIADVDQHERIVLNKEPYCRIDGHVAGDLTRLLTELLDNATAFSDPSTAVVMDLIEADRGALRIEITDHGPGMSGAQIAEANSRLAGGTADPLMPEQLGLAVAGRLARRHGLHVTLESGMGLPGVKASVLVPGEVRTEMSVAIRLPDSPARQVLPRRPDKGTSRREGYIGSLSPAPPPAEEIAYPSVEPDPEPTWTRSGARWSPPEHEWTPTGAAWASPESEWTPPDRAAVEPEPAWDGTTEEEPEPEPAWGRVEIAEPEPEPAWGRVEVAQPEPEPVWAPPEPAWAPPQPAAAPPRRDYGAGDPLAGGRAGTVVQETTPIFDAIIPAWFREDSATAGSSTGTTGTGGWDFAADASWRAVQEVSQAAPETFTEVGLPRRRRGEQLMPGSLAPPRGSFPAPPPPEVPTRDANEMRGRLSNFQRGLNRGRYASREQPPVPDVADTSPGMEFPRPPEPAWSFPVEDGQDAYADETEFHDLDVEGRRLEPPPPPPPPSADRLPARGETTARGLERFRQEVRRGRHRAGPTD</sequence>
<comment type="caution">
    <text evidence="8">The sequence shown here is derived from an EMBL/GenBank/DDBJ whole genome shotgun (WGS) entry which is preliminary data.</text>
</comment>
<evidence type="ECO:0000313" key="9">
    <source>
        <dbReference type="Proteomes" id="UP001597417"/>
    </source>
</evidence>
<organism evidence="8 9">
    <name type="scientific">Amycolatopsis pigmentata</name>
    <dbReference type="NCBI Taxonomy" id="450801"/>
    <lineage>
        <taxon>Bacteria</taxon>
        <taxon>Bacillati</taxon>
        <taxon>Actinomycetota</taxon>
        <taxon>Actinomycetes</taxon>
        <taxon>Pseudonocardiales</taxon>
        <taxon>Pseudonocardiaceae</taxon>
        <taxon>Amycolatopsis</taxon>
    </lineage>
</organism>
<dbReference type="SMART" id="SM00387">
    <property type="entry name" value="HATPase_c"/>
    <property type="match status" value="1"/>
</dbReference>
<dbReference type="Proteomes" id="UP001597417">
    <property type="component" value="Unassembled WGS sequence"/>
</dbReference>
<proteinExistence type="predicted"/>
<keyword evidence="9" id="KW-1185">Reference proteome</keyword>
<keyword evidence="8" id="KW-0547">Nucleotide-binding</keyword>
<dbReference type="InterPro" id="IPR036890">
    <property type="entry name" value="HATPase_C_sf"/>
</dbReference>
<gene>
    <name evidence="8" type="ORF">ACFSXZ_06890</name>
</gene>
<dbReference type="PANTHER" id="PTHR45436:SF5">
    <property type="entry name" value="SENSOR HISTIDINE KINASE TRCS"/>
    <property type="match status" value="1"/>
</dbReference>
<evidence type="ECO:0000256" key="3">
    <source>
        <dbReference type="ARBA" id="ARBA00022553"/>
    </source>
</evidence>
<evidence type="ECO:0000313" key="8">
    <source>
        <dbReference type="EMBL" id="MFD2416049.1"/>
    </source>
</evidence>
<dbReference type="GO" id="GO:0005524">
    <property type="term" value="F:ATP binding"/>
    <property type="evidence" value="ECO:0007669"/>
    <property type="project" value="UniProtKB-KW"/>
</dbReference>
<dbReference type="InterPro" id="IPR050428">
    <property type="entry name" value="TCS_sensor_his_kinase"/>
</dbReference>
<feature type="region of interest" description="Disordered" evidence="6">
    <location>
        <begin position="448"/>
        <end position="489"/>
    </location>
</feature>
<protein>
    <recommendedName>
        <fullName evidence="2">histidine kinase</fullName>
        <ecNumber evidence="2">2.7.13.3</ecNumber>
    </recommendedName>
</protein>
<keyword evidence="5" id="KW-0418">Kinase</keyword>
<dbReference type="EMBL" id="JBHUKR010000004">
    <property type="protein sequence ID" value="MFD2416049.1"/>
    <property type="molecule type" value="Genomic_DNA"/>
</dbReference>
<feature type="domain" description="Histidine kinase/HSP90-like ATPase" evidence="7">
    <location>
        <begin position="199"/>
        <end position="322"/>
    </location>
</feature>
<dbReference type="InterPro" id="IPR003594">
    <property type="entry name" value="HATPase_dom"/>
</dbReference>
<dbReference type="Gene3D" id="3.30.565.10">
    <property type="entry name" value="Histidine kinase-like ATPase, C-terminal domain"/>
    <property type="match status" value="1"/>
</dbReference>
<feature type="compositionally biased region" description="Basic and acidic residues" evidence="6">
    <location>
        <begin position="647"/>
        <end position="660"/>
    </location>
</feature>
<dbReference type="RefSeq" id="WP_378262410.1">
    <property type="nucleotide sequence ID" value="NZ_JBHUKR010000004.1"/>
</dbReference>
<evidence type="ECO:0000256" key="1">
    <source>
        <dbReference type="ARBA" id="ARBA00000085"/>
    </source>
</evidence>
<dbReference type="EC" id="2.7.13.3" evidence="2"/>